<reference evidence="2" key="1">
    <citation type="submission" date="2024-06" db="EMBL/GenBank/DDBJ databases">
        <authorList>
            <person name="Najeeb S."/>
            <person name="Khan I."/>
            <person name="Muhammad J."/>
            <person name="Abbas A."/>
            <person name="Jahangir M."/>
            <person name="Alvi I.A."/>
            <person name="Ullah A."/>
            <person name="Ullah A."/>
            <person name="Khan A."/>
        </authorList>
    </citation>
    <scope>NUCLEOTIDE SEQUENCE</scope>
</reference>
<keyword evidence="1" id="KW-1133">Transmembrane helix</keyword>
<protein>
    <recommendedName>
        <fullName evidence="3">DUF1146 domain-containing protein</fullName>
    </recommendedName>
</protein>
<evidence type="ECO:0008006" key="3">
    <source>
        <dbReference type="Google" id="ProtNLM"/>
    </source>
</evidence>
<keyword evidence="1" id="KW-0472">Membrane</keyword>
<evidence type="ECO:0000256" key="1">
    <source>
        <dbReference type="SAM" id="Phobius"/>
    </source>
</evidence>
<proteinExistence type="predicted"/>
<accession>A0AB39C8A4</accession>
<keyword evidence="1" id="KW-0812">Transmembrane</keyword>
<feature type="transmembrane region" description="Helical" evidence="1">
    <location>
        <begin position="42"/>
        <end position="62"/>
    </location>
</feature>
<organism evidence="2">
    <name type="scientific">Staphylococcus phage UHP46</name>
    <dbReference type="NCBI Taxonomy" id="3234966"/>
    <lineage>
        <taxon>Viruses</taxon>
        <taxon>Duplodnaviria</taxon>
        <taxon>Heunggongvirae</taxon>
        <taxon>Uroviricota</taxon>
        <taxon>Caudoviricetes</taxon>
        <taxon>Herelleviridae</taxon>
        <taxon>Twortvirinae</taxon>
        <taxon>Sciuriunavirus</taxon>
    </lineage>
</organism>
<dbReference type="EMBL" id="PP995776">
    <property type="protein sequence ID" value="XDJ02951.1"/>
    <property type="molecule type" value="Genomic_DNA"/>
</dbReference>
<sequence>MILLNMLLTILILGVHGVGLALFFIGIRYLDTKFMGSKHRDSIMITAMFIYSTVMIILSKLVREGFTIIWG</sequence>
<evidence type="ECO:0000313" key="2">
    <source>
        <dbReference type="EMBL" id="XDJ02951.1"/>
    </source>
</evidence>
<name>A0AB39C8A4_9CAUD</name>
<feature type="transmembrane region" description="Helical" evidence="1">
    <location>
        <begin position="6"/>
        <end position="30"/>
    </location>
</feature>